<evidence type="ECO:0000256" key="3">
    <source>
        <dbReference type="ARBA" id="ARBA00023315"/>
    </source>
</evidence>
<keyword evidence="6" id="KW-1185">Reference proteome</keyword>
<feature type="region of interest" description="Disordered" evidence="4">
    <location>
        <begin position="89"/>
        <end position="146"/>
    </location>
</feature>
<evidence type="ECO:0000313" key="5">
    <source>
        <dbReference type="EMBL" id="WVZ77547.1"/>
    </source>
</evidence>
<accession>A0AAQ3WX26</accession>
<dbReference type="GO" id="GO:0016747">
    <property type="term" value="F:acyltransferase activity, transferring groups other than amino-acyl groups"/>
    <property type="evidence" value="ECO:0007669"/>
    <property type="project" value="UniProtKB-ARBA"/>
</dbReference>
<dbReference type="PANTHER" id="PTHR31642">
    <property type="entry name" value="TRICHOTHECENE 3-O-ACETYLTRANSFERASE"/>
    <property type="match status" value="1"/>
</dbReference>
<feature type="compositionally biased region" description="Low complexity" evidence="4">
    <location>
        <begin position="89"/>
        <end position="127"/>
    </location>
</feature>
<evidence type="ECO:0000313" key="6">
    <source>
        <dbReference type="Proteomes" id="UP001341281"/>
    </source>
</evidence>
<dbReference type="Pfam" id="PF02458">
    <property type="entry name" value="Transferase"/>
    <property type="match status" value="2"/>
</dbReference>
<dbReference type="AlphaFoldDB" id="A0AAQ3WX26"/>
<gene>
    <name evidence="5" type="ORF">U9M48_025404</name>
</gene>
<name>A0AAQ3WX26_PASNO</name>
<dbReference type="InterPro" id="IPR023213">
    <property type="entry name" value="CAT-like_dom_sf"/>
</dbReference>
<protein>
    <submittedName>
        <fullName evidence="5">Uncharacterized protein</fullName>
    </submittedName>
</protein>
<organism evidence="5 6">
    <name type="scientific">Paspalum notatum var. saurae</name>
    <dbReference type="NCBI Taxonomy" id="547442"/>
    <lineage>
        <taxon>Eukaryota</taxon>
        <taxon>Viridiplantae</taxon>
        <taxon>Streptophyta</taxon>
        <taxon>Embryophyta</taxon>
        <taxon>Tracheophyta</taxon>
        <taxon>Spermatophyta</taxon>
        <taxon>Magnoliopsida</taxon>
        <taxon>Liliopsida</taxon>
        <taxon>Poales</taxon>
        <taxon>Poaceae</taxon>
        <taxon>PACMAD clade</taxon>
        <taxon>Panicoideae</taxon>
        <taxon>Andropogonodae</taxon>
        <taxon>Paspaleae</taxon>
        <taxon>Paspalinae</taxon>
        <taxon>Paspalum</taxon>
    </lineage>
</organism>
<keyword evidence="3" id="KW-0012">Acyltransferase</keyword>
<sequence length="304" mass="31808">MAVYATDYAVHATDSAVSCRPSAPPPPSCPMAMFQVTFLKCGGVVLGTGIHQVVIDGLAEFQFIQACGGQLPFHDRTLLHARPATTLSTLRPSSAAAARARGPSSPASTQSPPSSSPISSHAAAGPIPTCPRTVPSPRTCGGRMARGSDTRLMVPANVRNRVSPPLPRSFFGNAVVRSLVTARVSDVILDDGRSLGFVSATVEEAVNGVDDAFVRSAVDYLELVECTDALQAATGNEAEQGVSVTAACDLWSVSWLGMFVAPADMIAGGAAYITPRSNRNDGIDIFVALEAECMESFKKSFYGE</sequence>
<comment type="similarity">
    <text evidence="1">Belongs to the plant acyltransferase family.</text>
</comment>
<evidence type="ECO:0000256" key="4">
    <source>
        <dbReference type="SAM" id="MobiDB-lite"/>
    </source>
</evidence>
<reference evidence="5 6" key="1">
    <citation type="submission" date="2024-02" db="EMBL/GenBank/DDBJ databases">
        <title>High-quality chromosome-scale genome assembly of Pensacola bahiagrass (Paspalum notatum Flugge var. saurae).</title>
        <authorList>
            <person name="Vega J.M."/>
            <person name="Podio M."/>
            <person name="Orjuela J."/>
            <person name="Siena L.A."/>
            <person name="Pessino S.C."/>
            <person name="Combes M.C."/>
            <person name="Mariac C."/>
            <person name="Albertini E."/>
            <person name="Pupilli F."/>
            <person name="Ortiz J.P.A."/>
            <person name="Leblanc O."/>
        </authorList>
    </citation>
    <scope>NUCLEOTIDE SEQUENCE [LARGE SCALE GENOMIC DNA]</scope>
    <source>
        <strain evidence="5">R1</strain>
        <tissue evidence="5">Leaf</tissue>
    </source>
</reference>
<evidence type="ECO:0000256" key="2">
    <source>
        <dbReference type="ARBA" id="ARBA00022679"/>
    </source>
</evidence>
<dbReference type="InterPro" id="IPR050317">
    <property type="entry name" value="Plant_Fungal_Acyltransferase"/>
</dbReference>
<keyword evidence="2" id="KW-0808">Transferase</keyword>
<dbReference type="Gene3D" id="3.30.559.10">
    <property type="entry name" value="Chloramphenicol acetyltransferase-like domain"/>
    <property type="match status" value="2"/>
</dbReference>
<dbReference type="PANTHER" id="PTHR31642:SF25">
    <property type="entry name" value="ANTHRANILATE N-BENZOYLTRANSFERASE PROTEIN 1"/>
    <property type="match status" value="1"/>
</dbReference>
<dbReference type="EMBL" id="CP144749">
    <property type="protein sequence ID" value="WVZ77547.1"/>
    <property type="molecule type" value="Genomic_DNA"/>
</dbReference>
<proteinExistence type="inferred from homology"/>
<evidence type="ECO:0000256" key="1">
    <source>
        <dbReference type="ARBA" id="ARBA00009861"/>
    </source>
</evidence>
<dbReference type="Proteomes" id="UP001341281">
    <property type="component" value="Chromosome 05"/>
</dbReference>